<keyword evidence="3" id="KW-1185">Reference proteome</keyword>
<sequence>MARWWWSRGADEPTPAPEPAAPPGASATPRVTRARIAAWFESQGYVYFTDGQGELGGLWRSNVFSFLLGGADEHILQVRGQWHRLVTMDRIEEILEICNAWNTERLWPKCYVKVRDDGQISVVAEVSTEVEHGADDAQLGTALLCGLSAASLFFSSLDERYPDPASLPPAVAG</sequence>
<dbReference type="STRING" id="285351.SAMN04488035_0930"/>
<dbReference type="Pfam" id="PF10722">
    <property type="entry name" value="YbjN"/>
    <property type="match status" value="1"/>
</dbReference>
<organism evidence="2 3">
    <name type="scientific">Flavimobilis marinus</name>
    <dbReference type="NCBI Taxonomy" id="285351"/>
    <lineage>
        <taxon>Bacteria</taxon>
        <taxon>Bacillati</taxon>
        <taxon>Actinomycetota</taxon>
        <taxon>Actinomycetes</taxon>
        <taxon>Micrococcales</taxon>
        <taxon>Jonesiaceae</taxon>
        <taxon>Flavimobilis</taxon>
    </lineage>
</organism>
<dbReference type="RefSeq" id="WP_093375436.1">
    <property type="nucleotide sequence ID" value="NZ_BNAN01000001.1"/>
</dbReference>
<dbReference type="InterPro" id="IPR019660">
    <property type="entry name" value="Put_sensory_transdc_reg_YbjN"/>
</dbReference>
<protein>
    <submittedName>
        <fullName evidence="2">Putative sensory transduction regulator</fullName>
    </submittedName>
</protein>
<proteinExistence type="predicted"/>
<dbReference type="OrthoDB" id="3256964at2"/>
<evidence type="ECO:0000256" key="1">
    <source>
        <dbReference type="SAM" id="MobiDB-lite"/>
    </source>
</evidence>
<feature type="region of interest" description="Disordered" evidence="1">
    <location>
        <begin position="1"/>
        <end position="29"/>
    </location>
</feature>
<evidence type="ECO:0000313" key="3">
    <source>
        <dbReference type="Proteomes" id="UP000198520"/>
    </source>
</evidence>
<dbReference type="CDD" id="cd17511">
    <property type="entry name" value="YbjN_AmyR-like"/>
    <property type="match status" value="1"/>
</dbReference>
<name>A0A1I2E7E9_9MICO</name>
<accession>A0A1I2E7E9</accession>
<reference evidence="3" key="1">
    <citation type="submission" date="2016-10" db="EMBL/GenBank/DDBJ databases">
        <authorList>
            <person name="Varghese N."/>
            <person name="Submissions S."/>
        </authorList>
    </citation>
    <scope>NUCLEOTIDE SEQUENCE [LARGE SCALE GENOMIC DNA]</scope>
    <source>
        <strain evidence="3">DSM 19083</strain>
    </source>
</reference>
<evidence type="ECO:0000313" key="2">
    <source>
        <dbReference type="EMBL" id="SFE88862.1"/>
    </source>
</evidence>
<gene>
    <name evidence="2" type="ORF">SAMN04488035_0930</name>
</gene>
<dbReference type="EMBL" id="FONZ01000001">
    <property type="protein sequence ID" value="SFE88862.1"/>
    <property type="molecule type" value="Genomic_DNA"/>
</dbReference>
<dbReference type="AlphaFoldDB" id="A0A1I2E7E9"/>
<dbReference type="Proteomes" id="UP000198520">
    <property type="component" value="Unassembled WGS sequence"/>
</dbReference>